<dbReference type="PROSITE" id="PS51257">
    <property type="entry name" value="PROKAR_LIPOPROTEIN"/>
    <property type="match status" value="1"/>
</dbReference>
<keyword evidence="3" id="KW-1185">Reference proteome</keyword>
<keyword evidence="1" id="KW-0732">Signal</keyword>
<dbReference type="SUPFAM" id="SSF53850">
    <property type="entry name" value="Periplasmic binding protein-like II"/>
    <property type="match status" value="1"/>
</dbReference>
<dbReference type="Proteomes" id="UP001596494">
    <property type="component" value="Unassembled WGS sequence"/>
</dbReference>
<dbReference type="Gene3D" id="3.40.190.10">
    <property type="entry name" value="Periplasmic binding protein-like II"/>
    <property type="match status" value="1"/>
</dbReference>
<dbReference type="EMBL" id="JBHTBY010000017">
    <property type="protein sequence ID" value="MFC7322531.1"/>
    <property type="molecule type" value="Genomic_DNA"/>
</dbReference>
<dbReference type="PANTHER" id="PTHR43649">
    <property type="entry name" value="ARABINOSE-BINDING PROTEIN-RELATED"/>
    <property type="match status" value="1"/>
</dbReference>
<name>A0ABW2K909_9BACI</name>
<reference evidence="3" key="1">
    <citation type="journal article" date="2019" name="Int. J. Syst. Evol. Microbiol.">
        <title>The Global Catalogue of Microorganisms (GCM) 10K type strain sequencing project: providing services to taxonomists for standard genome sequencing and annotation.</title>
        <authorList>
            <consortium name="The Broad Institute Genomics Platform"/>
            <consortium name="The Broad Institute Genome Sequencing Center for Infectious Disease"/>
            <person name="Wu L."/>
            <person name="Ma J."/>
        </authorList>
    </citation>
    <scope>NUCLEOTIDE SEQUENCE [LARGE SCALE GENOMIC DNA]</scope>
    <source>
        <strain evidence="3">CCUG 73951</strain>
    </source>
</reference>
<feature type="signal peptide" evidence="1">
    <location>
        <begin position="1"/>
        <end position="23"/>
    </location>
</feature>
<feature type="chain" id="PRO_5045457579" evidence="1">
    <location>
        <begin position="24"/>
        <end position="432"/>
    </location>
</feature>
<evidence type="ECO:0000313" key="3">
    <source>
        <dbReference type="Proteomes" id="UP001596494"/>
    </source>
</evidence>
<organism evidence="2 3">
    <name type="scientific">Halobacillus campisalis</name>
    <dbReference type="NCBI Taxonomy" id="435909"/>
    <lineage>
        <taxon>Bacteria</taxon>
        <taxon>Bacillati</taxon>
        <taxon>Bacillota</taxon>
        <taxon>Bacilli</taxon>
        <taxon>Bacillales</taxon>
        <taxon>Bacillaceae</taxon>
        <taxon>Halobacillus</taxon>
    </lineage>
</organism>
<evidence type="ECO:0000313" key="2">
    <source>
        <dbReference type="EMBL" id="MFC7322531.1"/>
    </source>
</evidence>
<dbReference type="RefSeq" id="WP_289214909.1">
    <property type="nucleotide sequence ID" value="NZ_JAPVRC010000002.1"/>
</dbReference>
<accession>A0ABW2K909</accession>
<dbReference type="InterPro" id="IPR050490">
    <property type="entry name" value="Bact_solute-bd_prot1"/>
</dbReference>
<dbReference type="PANTHER" id="PTHR43649:SF32">
    <property type="entry name" value="SUGAR BINDING SECRETED PROTEIN"/>
    <property type="match status" value="1"/>
</dbReference>
<comment type="caution">
    <text evidence="2">The sequence shown here is derived from an EMBL/GenBank/DDBJ whole genome shotgun (WGS) entry which is preliminary data.</text>
</comment>
<sequence>MKDFHYKKSWLIALALAVFLVLAACSSDEESGASGDGGEEPDKITAWAWDPNFNIAALDIAKESYDDDIDLEIIENAQDDIVSKLNTGLSSGSMKGMPNIVLIEDQRAQSFLQSYPDAFYPIDDYINPDDFASYKLAPTSFDDQQYGLPFDTGVTGLFFRTDYLEEAGYSMEDLTDITWEKYIEIGQDVKEKTGKDMISLDPNDLGIIRIMIQSAGVWYVDEEGTNVNITDNEPLRKAFENYKAMMEADFIKANSDWSQYLAAFNGGDVATVPSGNWIGASIEAEEEQSGNWGVAPIPRLDMDGAVNASNLGGSSFYVLDIPGKEQAAEFLGDTFGADEEFYQELVNEVGALGTYTPASDGEAYQKENEFFGDQSLISDFSTWVEDIPSVNYGMHTYAIEDILAAEMQNYLKGKSLDDALADAQGQAEAQLK</sequence>
<gene>
    <name evidence="2" type="ORF">ACFQMN_16835</name>
</gene>
<protein>
    <submittedName>
        <fullName evidence="2">ABC transporter substrate-binding protein</fullName>
    </submittedName>
</protein>
<dbReference type="Pfam" id="PF13416">
    <property type="entry name" value="SBP_bac_8"/>
    <property type="match status" value="1"/>
</dbReference>
<proteinExistence type="predicted"/>
<dbReference type="InterPro" id="IPR006059">
    <property type="entry name" value="SBP"/>
</dbReference>
<evidence type="ECO:0000256" key="1">
    <source>
        <dbReference type="SAM" id="SignalP"/>
    </source>
</evidence>